<dbReference type="Proteomes" id="UP000812287">
    <property type="component" value="Unassembled WGS sequence"/>
</dbReference>
<protein>
    <submittedName>
        <fullName evidence="1">Uncharacterized protein</fullName>
    </submittedName>
</protein>
<dbReference type="OrthoDB" id="3263651at2759"/>
<sequence length="133" mass="15531">MAGLCWILPPYFSQLVFPARDMLRPSGRRRADMQVVCNAMVMHKDLIPYFLDNAFSVDIHDNYRNIFFREMGSTRRLLPPTYREGDIFGRRRNDFECQCCWKDRQLLMSNATMMKSVLPIRLGTSSGGVKKED</sequence>
<organism evidence="1 2">
    <name type="scientific">Guyanagaster necrorhizus</name>
    <dbReference type="NCBI Taxonomy" id="856835"/>
    <lineage>
        <taxon>Eukaryota</taxon>
        <taxon>Fungi</taxon>
        <taxon>Dikarya</taxon>
        <taxon>Basidiomycota</taxon>
        <taxon>Agaricomycotina</taxon>
        <taxon>Agaricomycetes</taxon>
        <taxon>Agaricomycetidae</taxon>
        <taxon>Agaricales</taxon>
        <taxon>Marasmiineae</taxon>
        <taxon>Physalacriaceae</taxon>
        <taxon>Guyanagaster</taxon>
    </lineage>
</organism>
<dbReference type="AlphaFoldDB" id="A0A9P7VFP1"/>
<accession>A0A9P7VFP1</accession>
<evidence type="ECO:0000313" key="2">
    <source>
        <dbReference type="Proteomes" id="UP000812287"/>
    </source>
</evidence>
<reference evidence="1" key="1">
    <citation type="submission" date="2020-11" db="EMBL/GenBank/DDBJ databases">
        <title>Adaptations for nitrogen fixation in a non-lichenized fungal sporocarp promotes dispersal by wood-feeding termites.</title>
        <authorList>
            <consortium name="DOE Joint Genome Institute"/>
            <person name="Koch R.A."/>
            <person name="Yoon G."/>
            <person name="Arayal U."/>
            <person name="Lail K."/>
            <person name="Amirebrahimi M."/>
            <person name="Labutti K."/>
            <person name="Lipzen A."/>
            <person name="Riley R."/>
            <person name="Barry K."/>
            <person name="Henrissat B."/>
            <person name="Grigoriev I.V."/>
            <person name="Herr J.R."/>
            <person name="Aime M.C."/>
        </authorList>
    </citation>
    <scope>NUCLEOTIDE SEQUENCE</scope>
    <source>
        <strain evidence="1">MCA 3950</strain>
    </source>
</reference>
<evidence type="ECO:0000313" key="1">
    <source>
        <dbReference type="EMBL" id="KAG7439854.1"/>
    </source>
</evidence>
<comment type="caution">
    <text evidence="1">The sequence shown here is derived from an EMBL/GenBank/DDBJ whole genome shotgun (WGS) entry which is preliminary data.</text>
</comment>
<keyword evidence="2" id="KW-1185">Reference proteome</keyword>
<dbReference type="GeneID" id="66112998"/>
<gene>
    <name evidence="1" type="ORF">BT62DRAFT_998086</name>
</gene>
<name>A0A9P7VFP1_9AGAR</name>
<dbReference type="EMBL" id="MU250582">
    <property type="protein sequence ID" value="KAG7439854.1"/>
    <property type="molecule type" value="Genomic_DNA"/>
</dbReference>
<proteinExistence type="predicted"/>
<dbReference type="RefSeq" id="XP_043033354.1">
    <property type="nucleotide sequence ID" value="XM_043190701.1"/>
</dbReference>